<dbReference type="AlphaFoldDB" id="A0A167XLQ7"/>
<accession>A0A167XLQ7</accession>
<organism evidence="2">
    <name type="scientific">Penicillium chrysogenum</name>
    <name type="common">Penicillium notatum</name>
    <dbReference type="NCBI Taxonomy" id="5076"/>
    <lineage>
        <taxon>Eukaryota</taxon>
        <taxon>Fungi</taxon>
        <taxon>Dikarya</taxon>
        <taxon>Ascomycota</taxon>
        <taxon>Pezizomycotina</taxon>
        <taxon>Eurotiomycetes</taxon>
        <taxon>Eurotiomycetidae</taxon>
        <taxon>Eurotiales</taxon>
        <taxon>Aspergillaceae</taxon>
        <taxon>Penicillium</taxon>
        <taxon>Penicillium chrysogenum species complex</taxon>
    </lineage>
</organism>
<feature type="compositionally biased region" description="Polar residues" evidence="1">
    <location>
        <begin position="186"/>
        <end position="199"/>
    </location>
</feature>
<proteinExistence type="predicted"/>
<dbReference type="Proteomes" id="UP000076449">
    <property type="component" value="Chromosome I"/>
</dbReference>
<name>A0A167XLQ7_PENCH</name>
<evidence type="ECO:0000313" key="2">
    <source>
        <dbReference type="EMBL" id="KZN92964.1"/>
    </source>
</evidence>
<reference evidence="2" key="1">
    <citation type="journal article" date="2014" name="Genome Announc.">
        <title>Complete sequencing and chromosome-scale genome assembly of the industrial progenitor strain P2niaD18 from the penicillin producer Penicillium chrysogenum.</title>
        <authorList>
            <person name="Specht T."/>
            <person name="Dahlmann T.A."/>
            <person name="Zadra I."/>
            <person name="Kurnsteiner H."/>
            <person name="Kuck U."/>
        </authorList>
    </citation>
    <scope>NUCLEOTIDE SEQUENCE [LARGE SCALE GENOMIC DNA]</scope>
    <source>
        <strain evidence="2">P2niaD18</strain>
    </source>
</reference>
<dbReference type="EMBL" id="CM002798">
    <property type="protein sequence ID" value="KZN92964.1"/>
    <property type="molecule type" value="Genomic_DNA"/>
</dbReference>
<dbReference type="PhylomeDB" id="A0A167XLQ7"/>
<protein>
    <submittedName>
        <fullName evidence="2">Uncharacterized protein</fullName>
    </submittedName>
</protein>
<sequence length="211" mass="24021">MSNNGNFQYTCVPAIKWLIRNLHKDNVEADGLATWNAILNLRFPSTQGFLIRPYMHCALRGCPGWFELQISHMKDGLQNPVLVLYYQRADRQDDDQWETGQRELQLYLAFRYRNLVGNATPIYGILAIGAKLKIFQYDNPSRSIEHFIPPWDLERHDEQVWNMLRKISRNHTGGGGCETRGVKNESGGQRNDGSQNVSGTLAGVDAGSQRL</sequence>
<evidence type="ECO:0000256" key="1">
    <source>
        <dbReference type="SAM" id="MobiDB-lite"/>
    </source>
</evidence>
<gene>
    <name evidence="2" type="ORF">EN45_031310</name>
</gene>
<feature type="region of interest" description="Disordered" evidence="1">
    <location>
        <begin position="171"/>
        <end position="211"/>
    </location>
</feature>